<proteinExistence type="predicted"/>
<reference evidence="2" key="1">
    <citation type="journal article" date="2019" name="Int. J. Syst. Evol. Microbiol.">
        <title>The Global Catalogue of Microorganisms (GCM) 10K type strain sequencing project: providing services to taxonomists for standard genome sequencing and annotation.</title>
        <authorList>
            <consortium name="The Broad Institute Genomics Platform"/>
            <consortium name="The Broad Institute Genome Sequencing Center for Infectious Disease"/>
            <person name="Wu L."/>
            <person name="Ma J."/>
        </authorList>
    </citation>
    <scope>NUCLEOTIDE SEQUENCE [LARGE SCALE GENOMIC DNA]</scope>
    <source>
        <strain evidence="2">KCTC 52368</strain>
    </source>
</reference>
<evidence type="ECO:0000313" key="1">
    <source>
        <dbReference type="EMBL" id="MFD2589080.1"/>
    </source>
</evidence>
<evidence type="ECO:0000313" key="2">
    <source>
        <dbReference type="Proteomes" id="UP001597526"/>
    </source>
</evidence>
<organism evidence="1 2">
    <name type="scientific">Croceitalea marina</name>
    <dbReference type="NCBI Taxonomy" id="1775166"/>
    <lineage>
        <taxon>Bacteria</taxon>
        <taxon>Pseudomonadati</taxon>
        <taxon>Bacteroidota</taxon>
        <taxon>Flavobacteriia</taxon>
        <taxon>Flavobacteriales</taxon>
        <taxon>Flavobacteriaceae</taxon>
        <taxon>Croceitalea</taxon>
    </lineage>
</organism>
<sequence>MKIYYHITALGNIDKIKAQGLKSNDSGEIFVVDDINVVNSIAFNQLGIFEYGLFKIHEKGIKKVVKDNVAEHTSDNQFIIKQDVIKPQYLEFLGIEKKSLLMTTINENMRVSKALGMEDEEAFNDALRIVRRNAALNKMLDASHTDFDYEKWKALTSNQKGNNN</sequence>
<dbReference type="EMBL" id="JBHULB010000083">
    <property type="protein sequence ID" value="MFD2589080.1"/>
    <property type="molecule type" value="Genomic_DNA"/>
</dbReference>
<dbReference type="RefSeq" id="WP_377768556.1">
    <property type="nucleotide sequence ID" value="NZ_JBHULB010000083.1"/>
</dbReference>
<comment type="caution">
    <text evidence="1">The sequence shown here is derived from an EMBL/GenBank/DDBJ whole genome shotgun (WGS) entry which is preliminary data.</text>
</comment>
<accession>A0ABW5N2U4</accession>
<name>A0ABW5N2U4_9FLAO</name>
<dbReference type="Proteomes" id="UP001597526">
    <property type="component" value="Unassembled WGS sequence"/>
</dbReference>
<keyword evidence="2" id="KW-1185">Reference proteome</keyword>
<gene>
    <name evidence="1" type="ORF">ACFSQJ_19300</name>
</gene>
<protein>
    <submittedName>
        <fullName evidence="1">Uncharacterized protein</fullName>
    </submittedName>
</protein>